<dbReference type="Proteomes" id="UP000029079">
    <property type="component" value="Chromosome"/>
</dbReference>
<dbReference type="STRING" id="759620.WS105_1212"/>
<organism evidence="3 4">
    <name type="scientific">Weissella ceti</name>
    <dbReference type="NCBI Taxonomy" id="759620"/>
    <lineage>
        <taxon>Bacteria</taxon>
        <taxon>Bacillati</taxon>
        <taxon>Bacillota</taxon>
        <taxon>Bacilli</taxon>
        <taxon>Lactobacillales</taxon>
        <taxon>Lactobacillaceae</taxon>
        <taxon>Weissella</taxon>
    </lineage>
</organism>
<dbReference type="EMBL" id="CP009223">
    <property type="protein sequence ID" value="AIM63467.1"/>
    <property type="molecule type" value="Genomic_DNA"/>
</dbReference>
<reference evidence="3 4" key="1">
    <citation type="journal article" date="2014" name="Genome Announc.">
        <title>Complete Genome Sequences of Fish Pathogenic Weissella ceti Strains WS74 and WS105.</title>
        <authorList>
            <person name="Figueiredo H.C."/>
            <person name="Leal C.A."/>
            <person name="Dorella F.A."/>
            <person name="Carvalho A.F."/>
            <person name="Soares S.C."/>
            <person name="Pereira F.L."/>
            <person name="Azevedo V.A."/>
        </authorList>
    </citation>
    <scope>NUCLEOTIDE SEQUENCE [LARGE SCALE GENOMIC DNA]</scope>
    <source>
        <strain evidence="3 4">WS74</strain>
    </source>
</reference>
<dbReference type="AlphaFoldDB" id="A0A088GMJ1"/>
<name>A0A088GMJ1_9LACO</name>
<keyword evidence="1" id="KW-0677">Repeat</keyword>
<evidence type="ECO:0000313" key="4">
    <source>
        <dbReference type="Proteomes" id="UP000029079"/>
    </source>
</evidence>
<dbReference type="KEGG" id="wct:WS74_1218"/>
<evidence type="ECO:0000313" key="3">
    <source>
        <dbReference type="EMBL" id="AIM63467.1"/>
    </source>
</evidence>
<dbReference type="Gene3D" id="3.10.20.320">
    <property type="entry name" value="Putative peptidoglycan bound protein (lpxtg motif)"/>
    <property type="match status" value="1"/>
</dbReference>
<reference evidence="4" key="2">
    <citation type="submission" date="2014-08" db="EMBL/GenBank/DDBJ databases">
        <title>Complete genome of Weissella ceti strain WS74 isolated from diseased rainbow trout in Brazil.</title>
        <authorList>
            <person name="Figueiredo H.C.P."/>
            <person name="Leal C.A.G."/>
            <person name="Pereira F.L."/>
            <person name="Soares S.C."/>
            <person name="Dorella F.A."/>
            <person name="Carvalho A.F."/>
            <person name="Azevedo V.A.C."/>
        </authorList>
    </citation>
    <scope>NUCLEOTIDE SEQUENCE [LARGE SCALE GENOMIC DNA]</scope>
    <source>
        <strain evidence="4">WS74</strain>
    </source>
</reference>
<dbReference type="Pfam" id="PF06458">
    <property type="entry name" value="MucBP"/>
    <property type="match status" value="1"/>
</dbReference>
<sequence>MVDVRLQGTPIWVYAKDVNTKLSIAPHRIVEGAVGDAFAIEPLELEGYQFVKGDGTPTGIFSMEDRVVTFYYRRNSYMELRRWKIGT</sequence>
<dbReference type="KEGG" id="wci:WS105_1212"/>
<proteinExistence type="predicted"/>
<dbReference type="RefSeq" id="WP_051950167.1">
    <property type="nucleotide sequence ID" value="NZ_CP009223.1"/>
</dbReference>
<evidence type="ECO:0000256" key="1">
    <source>
        <dbReference type="ARBA" id="ARBA00022737"/>
    </source>
</evidence>
<gene>
    <name evidence="3" type="ORF">WS74_1218</name>
</gene>
<evidence type="ECO:0000259" key="2">
    <source>
        <dbReference type="Pfam" id="PF06458"/>
    </source>
</evidence>
<dbReference type="InterPro" id="IPR009459">
    <property type="entry name" value="MucBP_dom"/>
</dbReference>
<protein>
    <recommendedName>
        <fullName evidence="2">MucBP domain-containing protein</fullName>
    </recommendedName>
</protein>
<keyword evidence="4" id="KW-1185">Reference proteome</keyword>
<dbReference type="PATRIC" id="fig|759620.7.peg.1174"/>
<accession>A0A088GMJ1</accession>
<feature type="domain" description="MucBP" evidence="2">
    <location>
        <begin position="23"/>
        <end position="73"/>
    </location>
</feature>